<dbReference type="GO" id="GO:0004869">
    <property type="term" value="F:cysteine-type endopeptidase inhibitor activity"/>
    <property type="evidence" value="ECO:0007669"/>
    <property type="project" value="UniProtKB-KW"/>
</dbReference>
<feature type="domain" description="Proteinase inhibitor I42 chagasin" evidence="4">
    <location>
        <begin position="27"/>
        <end position="114"/>
    </location>
</feature>
<dbReference type="EMBL" id="PTRA01000008">
    <property type="protein sequence ID" value="PQA53746.1"/>
    <property type="molecule type" value="Genomic_DNA"/>
</dbReference>
<dbReference type="AlphaFoldDB" id="A0A2S7IFH0"/>
<evidence type="ECO:0000313" key="6">
    <source>
        <dbReference type="Proteomes" id="UP000239590"/>
    </source>
</evidence>
<dbReference type="InterPro" id="IPR018990">
    <property type="entry name" value="Prot_inh_I42_chagasin"/>
</dbReference>
<dbReference type="OrthoDB" id="964933at2"/>
<proteinExistence type="predicted"/>
<evidence type="ECO:0000313" key="5">
    <source>
        <dbReference type="EMBL" id="PQA53746.1"/>
    </source>
</evidence>
<accession>A0A2S7IFH0</accession>
<dbReference type="Proteomes" id="UP000239590">
    <property type="component" value="Unassembled WGS sequence"/>
</dbReference>
<keyword evidence="2" id="KW-0789">Thiol protease inhibitor</keyword>
<evidence type="ECO:0000256" key="3">
    <source>
        <dbReference type="SAM" id="SignalP"/>
    </source>
</evidence>
<dbReference type="Pfam" id="PF09394">
    <property type="entry name" value="Inhibitor_I42"/>
    <property type="match status" value="1"/>
</dbReference>
<feature type="signal peptide" evidence="3">
    <location>
        <begin position="1"/>
        <end position="19"/>
    </location>
</feature>
<keyword evidence="6" id="KW-1185">Reference proteome</keyword>
<comment type="caution">
    <text evidence="5">The sequence shown here is derived from an EMBL/GenBank/DDBJ whole genome shotgun (WGS) entry which is preliminary data.</text>
</comment>
<dbReference type="RefSeq" id="WP_104715911.1">
    <property type="nucleotide sequence ID" value="NZ_PTRA01000008.1"/>
</dbReference>
<dbReference type="Gene3D" id="2.60.40.2020">
    <property type="match status" value="1"/>
</dbReference>
<evidence type="ECO:0000259" key="4">
    <source>
        <dbReference type="Pfam" id="PF09394"/>
    </source>
</evidence>
<protein>
    <recommendedName>
        <fullName evidence="4">Proteinase inhibitor I42 chagasin domain-containing protein</fullName>
    </recommendedName>
</protein>
<dbReference type="SUPFAM" id="SSF141066">
    <property type="entry name" value="ICP-like"/>
    <property type="match status" value="1"/>
</dbReference>
<evidence type="ECO:0000256" key="2">
    <source>
        <dbReference type="ARBA" id="ARBA00022704"/>
    </source>
</evidence>
<organism evidence="5 6">
    <name type="scientific">Siphonobacter curvatus</name>
    <dbReference type="NCBI Taxonomy" id="2094562"/>
    <lineage>
        <taxon>Bacteria</taxon>
        <taxon>Pseudomonadati</taxon>
        <taxon>Bacteroidota</taxon>
        <taxon>Cytophagia</taxon>
        <taxon>Cytophagales</taxon>
        <taxon>Cytophagaceae</taxon>
        <taxon>Siphonobacter</taxon>
    </lineage>
</organism>
<name>A0A2S7IFH0_9BACT</name>
<sequence length="115" mass="12677">MKYWSLMGALLLLSVGAWAQGPGRLTLGVGNSREIRLGSNPEMGHQWTYALSDSSIVKITSKYQANKPPRPGAGGEQIYTVKGLRQGTTLWILNYVPSDPKQKPARTVHYLITVH</sequence>
<dbReference type="InterPro" id="IPR036331">
    <property type="entry name" value="Chagasin-like_sf"/>
</dbReference>
<keyword evidence="3" id="KW-0732">Signal</keyword>
<evidence type="ECO:0000256" key="1">
    <source>
        <dbReference type="ARBA" id="ARBA00022690"/>
    </source>
</evidence>
<keyword evidence="1" id="KW-0646">Protease inhibitor</keyword>
<reference evidence="6" key="1">
    <citation type="submission" date="2018-02" db="EMBL/GenBank/DDBJ databases">
        <title>Genome sequencing of Solimonas sp. HR-BB.</title>
        <authorList>
            <person name="Lee Y."/>
            <person name="Jeon C.O."/>
        </authorList>
    </citation>
    <scope>NUCLEOTIDE SEQUENCE [LARGE SCALE GENOMIC DNA]</scope>
    <source>
        <strain evidence="6">HR-U</strain>
    </source>
</reference>
<feature type="chain" id="PRO_5015404314" description="Proteinase inhibitor I42 chagasin domain-containing protein" evidence="3">
    <location>
        <begin position="20"/>
        <end position="115"/>
    </location>
</feature>
<gene>
    <name evidence="5" type="ORF">C5O19_24025</name>
</gene>